<evidence type="ECO:0000256" key="1">
    <source>
        <dbReference type="SAM" id="Phobius"/>
    </source>
</evidence>
<evidence type="ECO:0000313" key="2">
    <source>
        <dbReference type="EMBL" id="MCV2866214.1"/>
    </source>
</evidence>
<evidence type="ECO:0000313" key="3">
    <source>
        <dbReference type="Proteomes" id="UP001652503"/>
    </source>
</evidence>
<reference evidence="2 3" key="1">
    <citation type="submission" date="2022-10" db="EMBL/GenBank/DDBJ databases">
        <title>Defluviimonas sp. nov., isolated from ocean surface water.</title>
        <authorList>
            <person name="He W."/>
            <person name="Wang L."/>
            <person name="Zhang D.-F."/>
        </authorList>
    </citation>
    <scope>NUCLEOTIDE SEQUENCE [LARGE SCALE GENOMIC DNA]</scope>
    <source>
        <strain evidence="2 3">WL0075</strain>
    </source>
</reference>
<keyword evidence="3" id="KW-1185">Reference proteome</keyword>
<gene>
    <name evidence="2" type="ORF">OE647_15930</name>
</gene>
<comment type="caution">
    <text evidence="2">The sequence shown here is derived from an EMBL/GenBank/DDBJ whole genome shotgun (WGS) entry which is preliminary data.</text>
</comment>
<keyword evidence="1" id="KW-0812">Transmembrane</keyword>
<accession>A0ABT2Z4Z8</accession>
<name>A0ABT2Z4Z8_9RHOB</name>
<protein>
    <submittedName>
        <fullName evidence="2">Uncharacterized protein</fullName>
    </submittedName>
</protein>
<feature type="transmembrane region" description="Helical" evidence="1">
    <location>
        <begin position="49"/>
        <end position="72"/>
    </location>
</feature>
<keyword evidence="1" id="KW-0472">Membrane</keyword>
<dbReference type="Proteomes" id="UP001652503">
    <property type="component" value="Unassembled WGS sequence"/>
</dbReference>
<organism evidence="2 3">
    <name type="scientific">Albidovulum sediminicola</name>
    <dbReference type="NCBI Taxonomy" id="2984331"/>
    <lineage>
        <taxon>Bacteria</taxon>
        <taxon>Pseudomonadati</taxon>
        <taxon>Pseudomonadota</taxon>
        <taxon>Alphaproteobacteria</taxon>
        <taxon>Rhodobacterales</taxon>
        <taxon>Paracoccaceae</taxon>
        <taxon>Albidovulum</taxon>
    </lineage>
</organism>
<dbReference type="EMBL" id="JAOWLA010000016">
    <property type="protein sequence ID" value="MCV2866214.1"/>
    <property type="molecule type" value="Genomic_DNA"/>
</dbReference>
<keyword evidence="1" id="KW-1133">Transmembrane helix</keyword>
<sequence>MVDPNMKDFYGRLDRIQRVHAAGGGFEAQGTLGMFHYNSLRRKRRRATWIMPVLLVCLTVLLIKAAVLATIGRDFYDDRIAMLKQGSTIDQAGAYVLEAGEATVWVSEVIRGAIP</sequence>
<dbReference type="RefSeq" id="WP_263722743.1">
    <property type="nucleotide sequence ID" value="NZ_JAOWLA010000016.1"/>
</dbReference>
<proteinExistence type="predicted"/>